<dbReference type="InterPro" id="IPR012334">
    <property type="entry name" value="Pectin_lyas_fold"/>
</dbReference>
<proteinExistence type="predicted"/>
<feature type="chain" id="PRO_5046346625" description="Polymorphic outer membrane protein" evidence="8">
    <location>
        <begin position="31"/>
        <end position="555"/>
    </location>
</feature>
<dbReference type="Pfam" id="PF02415">
    <property type="entry name" value="Chlam_PMP"/>
    <property type="match status" value="1"/>
</dbReference>
<evidence type="ECO:0008006" key="11">
    <source>
        <dbReference type="Google" id="ProtNLM"/>
    </source>
</evidence>
<reference evidence="9 10" key="1">
    <citation type="submission" date="2021-03" db="EMBL/GenBank/DDBJ databases">
        <authorList>
            <person name="Grouzdev D.S."/>
        </authorList>
    </citation>
    <scope>NUCLEOTIDE SEQUENCE [LARGE SCALE GENOMIC DNA]</scope>
    <source>
        <strain evidence="9 10">M50-1</strain>
    </source>
</reference>
<evidence type="ECO:0000256" key="6">
    <source>
        <dbReference type="ARBA" id="ARBA00023136"/>
    </source>
</evidence>
<dbReference type="InterPro" id="IPR011050">
    <property type="entry name" value="Pectin_lyase_fold/virulence"/>
</dbReference>
<protein>
    <recommendedName>
        <fullName evidence="11">Polymorphic outer membrane protein</fullName>
    </recommendedName>
</protein>
<dbReference type="InterPro" id="IPR059226">
    <property type="entry name" value="Choice_anch_Q_dom"/>
</dbReference>
<dbReference type="EMBL" id="SIJK02000043">
    <property type="protein sequence ID" value="MBP1467802.1"/>
    <property type="molecule type" value="Genomic_DNA"/>
</dbReference>
<evidence type="ECO:0000313" key="9">
    <source>
        <dbReference type="EMBL" id="MBP1467802.1"/>
    </source>
</evidence>
<keyword evidence="6" id="KW-0472">Membrane</keyword>
<evidence type="ECO:0000256" key="7">
    <source>
        <dbReference type="ARBA" id="ARBA00023237"/>
    </source>
</evidence>
<dbReference type="PANTHER" id="PTHR11319">
    <property type="entry name" value="G PROTEIN-COUPLED RECEPTOR-RELATED"/>
    <property type="match status" value="1"/>
</dbReference>
<evidence type="ECO:0000256" key="8">
    <source>
        <dbReference type="SAM" id="SignalP"/>
    </source>
</evidence>
<evidence type="ECO:0000313" key="10">
    <source>
        <dbReference type="Proteomes" id="UP001193081"/>
    </source>
</evidence>
<dbReference type="RefSeq" id="WP_135479967.1">
    <property type="nucleotide sequence ID" value="NZ_SIJK02000043.1"/>
</dbReference>
<comment type="caution">
    <text evidence="9">The sequence shown here is derived from an EMBL/GenBank/DDBJ whole genome shotgun (WGS) entry which is preliminary data.</text>
</comment>
<dbReference type="SUPFAM" id="SSF51126">
    <property type="entry name" value="Pectin lyase-like"/>
    <property type="match status" value="2"/>
</dbReference>
<evidence type="ECO:0000256" key="2">
    <source>
        <dbReference type="ARBA" id="ARBA00004442"/>
    </source>
</evidence>
<feature type="signal peptide" evidence="8">
    <location>
        <begin position="1"/>
        <end position="30"/>
    </location>
</feature>
<comment type="subcellular location">
    <subcellularLocation>
        <location evidence="1">Cell envelope</location>
    </subcellularLocation>
    <subcellularLocation>
        <location evidence="2">Cell outer membrane</location>
    </subcellularLocation>
    <subcellularLocation>
        <location evidence="3">Secreted</location>
    </subcellularLocation>
</comment>
<gene>
    <name evidence="9" type="ORF">EYB53_018955</name>
</gene>
<accession>A0ABS4DEE2</accession>
<keyword evidence="5 8" id="KW-0732">Signal</keyword>
<dbReference type="Gene3D" id="2.160.20.10">
    <property type="entry name" value="Single-stranded right-handed beta-helix, Pectin lyase-like"/>
    <property type="match status" value="1"/>
</dbReference>
<dbReference type="NCBIfam" id="TIGR01376">
    <property type="entry name" value="POMP_repeat"/>
    <property type="match status" value="1"/>
</dbReference>
<keyword evidence="10" id="KW-1185">Reference proteome</keyword>
<dbReference type="NCBIfam" id="NF041518">
    <property type="entry name" value="choice_anch_Q"/>
    <property type="match status" value="1"/>
</dbReference>
<dbReference type="InterPro" id="IPR003368">
    <property type="entry name" value="POMP_repeat"/>
</dbReference>
<keyword evidence="7" id="KW-0998">Cell outer membrane</keyword>
<evidence type="ECO:0000256" key="1">
    <source>
        <dbReference type="ARBA" id="ARBA00004196"/>
    </source>
</evidence>
<dbReference type="PANTHER" id="PTHR11319:SF35">
    <property type="entry name" value="OUTER MEMBRANE PROTEIN PMPC-RELATED"/>
    <property type="match status" value="1"/>
</dbReference>
<keyword evidence="4" id="KW-0964">Secreted</keyword>
<evidence type="ECO:0000256" key="4">
    <source>
        <dbReference type="ARBA" id="ARBA00022525"/>
    </source>
</evidence>
<sequence>MPMMKKISGIALWLFAVVVLLASTHQTARAADAVVGDGSPASCTEAAFDVALTTVSSGGGVMTFNCGPSVHTIQLSLAKVVNLANVTINGGGRIILNGGPNERIFFVGPITFRLQQIILQGGDSLVSGGAIEASGAQVIVENVQLRNNRSAVSGGAIYCYDGSLTIRDSVIAGNQAVTGGAIYNDGCRLDIANTSFANNRANGATGRGGAIENAITGAIIARNTSFTTNYALDGGGLYNASGASADLATVTFAKNTAGYGGGIENSGALTVTSSLFDGNETTGSGGGLWNLNGTAVIEKTTFSNNFAYEGGGVNSYGTVLEMREVNLVSNYANAVSGTPNGGGLYHAGGTAFVTNATIQGNFAGNNGGGIYQASDDNLTLTNVTIAGNVASGLGGGFYHYGRYAVLTNATLANNQAAIAGNAIYEDSPQTPANPGVVQLVNTVIFGYPVNCDGGLFQSLGHNLSQGSCASLSGATDRDAFTGDLLLGNLTYNGGRFPMQTILPQPGSPLIDAGDPTSCQATDQRDASRVGVCDLGAVEYGARAFAVLMPLIRLTP</sequence>
<name>A0ABS4DEE2_9CHLR</name>
<dbReference type="Proteomes" id="UP001193081">
    <property type="component" value="Unassembled WGS sequence"/>
</dbReference>
<organism evidence="9 10">
    <name type="scientific">Candidatus Chloroploca mongolica</name>
    <dbReference type="NCBI Taxonomy" id="2528176"/>
    <lineage>
        <taxon>Bacteria</taxon>
        <taxon>Bacillati</taxon>
        <taxon>Chloroflexota</taxon>
        <taxon>Chloroflexia</taxon>
        <taxon>Chloroflexales</taxon>
        <taxon>Chloroflexineae</taxon>
        <taxon>Oscillochloridaceae</taxon>
        <taxon>Candidatus Chloroploca</taxon>
    </lineage>
</organism>
<evidence type="ECO:0000256" key="5">
    <source>
        <dbReference type="ARBA" id="ARBA00022729"/>
    </source>
</evidence>
<evidence type="ECO:0000256" key="3">
    <source>
        <dbReference type="ARBA" id="ARBA00004613"/>
    </source>
</evidence>